<dbReference type="InterPro" id="IPR000873">
    <property type="entry name" value="AMP-dep_synth/lig_dom"/>
</dbReference>
<feature type="domain" description="Carrier" evidence="4">
    <location>
        <begin position="1633"/>
        <end position="1708"/>
    </location>
</feature>
<dbReference type="InterPro" id="IPR025110">
    <property type="entry name" value="AMP-bd_C"/>
</dbReference>
<dbReference type="InterPro" id="IPR002376">
    <property type="entry name" value="Formyl_transf_N"/>
</dbReference>
<dbReference type="InterPro" id="IPR036477">
    <property type="entry name" value="Formyl_transf_N_sf"/>
</dbReference>
<gene>
    <name evidence="5" type="ORF">EHT87_06910</name>
</gene>
<dbReference type="InterPro" id="IPR005793">
    <property type="entry name" value="Formyl_trans_C"/>
</dbReference>
<dbReference type="Gene3D" id="2.30.38.10">
    <property type="entry name" value="Luciferase, Domain 3"/>
    <property type="match status" value="1"/>
</dbReference>
<evidence type="ECO:0000313" key="5">
    <source>
        <dbReference type="EMBL" id="RRB17997.1"/>
    </source>
</evidence>
<name>A0A3P1CX53_9BACT</name>
<dbReference type="Gene3D" id="3.30.300.30">
    <property type="match status" value="1"/>
</dbReference>
<comment type="caution">
    <text evidence="5">The sequence shown here is derived from an EMBL/GenBank/DDBJ whole genome shotgun (WGS) entry which is preliminary data.</text>
</comment>
<comment type="cofactor">
    <cofactor evidence="1">
        <name>pantetheine 4'-phosphate</name>
        <dbReference type="ChEBI" id="CHEBI:47942"/>
    </cofactor>
</comment>
<dbReference type="Pfam" id="PF02911">
    <property type="entry name" value="Formyl_trans_C"/>
    <property type="match status" value="1"/>
</dbReference>
<dbReference type="FunFam" id="3.40.50.12780:FF:000012">
    <property type="entry name" value="Non-ribosomal peptide synthetase"/>
    <property type="match status" value="1"/>
</dbReference>
<keyword evidence="6" id="KW-1185">Reference proteome</keyword>
<keyword evidence="3" id="KW-0597">Phosphoprotein</keyword>
<keyword evidence="2" id="KW-0596">Phosphopantetheine</keyword>
<evidence type="ECO:0000259" key="4">
    <source>
        <dbReference type="PROSITE" id="PS50075"/>
    </source>
</evidence>
<dbReference type="SUPFAM" id="SSF53474">
    <property type="entry name" value="alpha/beta-Hydrolases"/>
    <property type="match status" value="1"/>
</dbReference>
<dbReference type="GO" id="GO:0031177">
    <property type="term" value="F:phosphopantetheine binding"/>
    <property type="evidence" value="ECO:0007669"/>
    <property type="project" value="InterPro"/>
</dbReference>
<dbReference type="PROSITE" id="PS50075">
    <property type="entry name" value="CARRIER"/>
    <property type="match status" value="2"/>
</dbReference>
<dbReference type="NCBIfam" id="TIGR01733">
    <property type="entry name" value="AA-adenyl-dom"/>
    <property type="match status" value="1"/>
</dbReference>
<dbReference type="InterPro" id="IPR001031">
    <property type="entry name" value="Thioesterase"/>
</dbReference>
<dbReference type="InterPro" id="IPR010071">
    <property type="entry name" value="AA_adenyl_dom"/>
</dbReference>
<dbReference type="InterPro" id="IPR023213">
    <property type="entry name" value="CAT-like_dom_sf"/>
</dbReference>
<dbReference type="Pfam" id="PF00551">
    <property type="entry name" value="Formyl_trans_N"/>
    <property type="match status" value="1"/>
</dbReference>
<evidence type="ECO:0000256" key="1">
    <source>
        <dbReference type="ARBA" id="ARBA00001957"/>
    </source>
</evidence>
<dbReference type="Pfam" id="PF00668">
    <property type="entry name" value="Condensation"/>
    <property type="match status" value="1"/>
</dbReference>
<sequence>MAYSCFIIGKDTLLIECATILRQNDFQLKGILSDDPAVRRYCEESGIRYLDSGRPLEPVLEPENFDFLFSITNDLILPESVLRLPRRGAINYHDGPLPAYAGVHATFWSLVNQEKTHGVTWHRIDAGIDTGAILKQRRFPIDSDETSIRINIKCYSAAVASFRELVADLTSGSPVGQPQDRAQRSYFGRQKRPDTFIDFQKSAAETTRLFRALDFGFHPNPFGYLKIRFGGDFLLIKDLSDLDATAESGTPGTIMALEASVLRISTAHGSLVIRALTTLANESVSIGELGQRYDLAEGQVLPPPDAGFRQHYHQADVKSVRHQAFWREQIRGFSPTALPLVSPRTVEKSRKPAVEFLEIDLSSVGIPAFDAVESLVEKTDRLLTAFLITVARFSNQPAVGVGYCSAVSARMAAETAGLLADCLPFTVGFDWESGFEKAVAEFRRKREILDENLTFARDWMAGQPALQPTAQVLREHGFPIVIQRSADENSPATYSKTLTLVVSDAGSCRLAYDSAVCDASPVKELVNRWLIVLENLENDPSQPLKTVSTLTPDERQRMLVDWNATAVPYPRDQTISELVEEQVRQRPQAIALRCGSVSLTYEQVNQRANQLARYLQRQGVKPDSLVGLCAERSPEMIIHLLAILKAGAAYVPLDPSYPAGRLAELSNQTNLQFILTTEEWLDRFPTEGRTCLLSDQEPAPWASENRDNTNTVSRADHLAYVLFTSGSTGQPKRVAIPHRGVVRLVKGANYIRLDESTVMLGLAPLAFDASTLEIWGCLANGGQLVLLTDTHPGLEEIKQTIQTHSVNTAFFTTALFNVLVDSGIEHLHSLTQLVTGGEAASAEHMRRARRQVPHCTLINGYGPTESTTFASFHTLSAADLAASSVPIGKPVSNTQLYLVDSFLNPVPVGIPGELLIGGDGLAREYLFQPELTSQKFIPDPYAPEPGRRLYRTGDLARYGSDGTLEFLGRLDDQVKIRGFRIEPGEIEHVLCLHPTVAEAVVVVAEPTPGNKALAAYLVSRPDVTIVPEELRAFLQTKLPRHLIPAAFVPLDALPLTANGKLDKKKLPPAFRQNHTPGGEARTPTETALLPLWTAVLNNQPSSCEDNFFEIGGSSILAMQLTARIHRHFNRLLTLKDLFDHPTVRQLSAFMDQNPALRQPLISATEPSSEPEMESVVPLSFAQNRLWIIHQLHALNGAYHVPIILKIAGPLNVPVLRQSLEEIVRRHPILRTTFRHTDGLPFQQIAPPGPVPVQVDQKTGSLAEWVQTEAYRPFDLETGPLLRIRVAHRGADSWVLLLVFHHIIYDGWSTRVLAKELSRAYTALVQHQSVALPALSLHYADYARWQLAHFTPQTLQRERHYWKNRLSGAPVLLNLPIDKPRPAIQSFEGTDYSFPVPDAFWHQIRWGLEEPGTTVFLRLLTVFSVWLNRVTRSHDLIVGIPVAGRNRPELAHTIGFFVNTLALRIEIRENCSFRQLLRQIRHWALEAYDHQELPFEQVVETLKLPRTLAYSPLVQGFFDFQEDTSKDWNLAGLQIESVPFEQHTAKFDLHLSFRETPAGAQGTFNYRSDLFANQTIERFARDFLTLLDELVAEPDKPIASLAGSFANRAEKPLVTKVVEPEAHDPFHREIAPSPGDSPLVDLLRSLWCSLLELPGVGLDEDFFNLGGHSLMAFQMTAELQRQTGHSIPVGSVFAHPTIRKLALHLKTTHADRIWASLVAVKPQGDRPPLFLIHPVSGEIGYVYQLAPYLPENRPVYGLRAAGLDGIATSLSSIEAMAAYYLQLIFEQQPEGPYLLGGYSMGGILAFEMARQLQKAGKEVSLVALIDSYPMNPNEANEIPLGPLVDYYYQYWRSLPKHPRQLWRFIHKKAPVAGRFFLNRLRHSWLHRSAKNGVSPGQSPLSGPHKELIEKNLRACRNYSFKPYDGKVVWLRAIGKDGLVDPRRVVSFGWDRYARQGVEVHALQSDHYSLFRDEAIIARIGAILSGYLTR</sequence>
<dbReference type="Gene3D" id="3.30.559.10">
    <property type="entry name" value="Chloramphenicol acetyltransferase-like domain"/>
    <property type="match status" value="1"/>
</dbReference>
<dbReference type="GO" id="GO:0047527">
    <property type="term" value="F:2,3-dihydroxybenzoate-serine ligase activity"/>
    <property type="evidence" value="ECO:0007669"/>
    <property type="project" value="TreeGrafter"/>
</dbReference>
<dbReference type="InterPro" id="IPR011034">
    <property type="entry name" value="Formyl_transferase-like_C_sf"/>
</dbReference>
<dbReference type="RefSeq" id="WP_124905152.1">
    <property type="nucleotide sequence ID" value="NZ_RQJP01000001.1"/>
</dbReference>
<dbReference type="PANTHER" id="PTHR45527">
    <property type="entry name" value="NONRIBOSOMAL PEPTIDE SYNTHETASE"/>
    <property type="match status" value="1"/>
</dbReference>
<dbReference type="SMART" id="SM00824">
    <property type="entry name" value="PKS_TE"/>
    <property type="match status" value="1"/>
</dbReference>
<reference evidence="5 6" key="1">
    <citation type="submission" date="2018-11" db="EMBL/GenBank/DDBJ databases">
        <authorList>
            <person name="Zhou Z."/>
            <person name="Wang G."/>
        </authorList>
    </citation>
    <scope>NUCLEOTIDE SEQUENCE [LARGE SCALE GENOMIC DNA]</scope>
    <source>
        <strain evidence="5 6">KCTC42998</strain>
    </source>
</reference>
<dbReference type="InterPro" id="IPR006162">
    <property type="entry name" value="Ppantetheine_attach_site"/>
</dbReference>
<evidence type="ECO:0000256" key="2">
    <source>
        <dbReference type="ARBA" id="ARBA00022450"/>
    </source>
</evidence>
<dbReference type="InterPro" id="IPR045851">
    <property type="entry name" value="AMP-bd_C_sf"/>
</dbReference>
<dbReference type="SUPFAM" id="SSF52777">
    <property type="entry name" value="CoA-dependent acyltransferases"/>
    <property type="match status" value="3"/>
</dbReference>
<dbReference type="Pfam" id="PF13193">
    <property type="entry name" value="AMP-binding_C"/>
    <property type="match status" value="1"/>
</dbReference>
<dbReference type="OrthoDB" id="4317020at2"/>
<dbReference type="FunFam" id="3.40.50.980:FF:000001">
    <property type="entry name" value="Non-ribosomal peptide synthetase"/>
    <property type="match status" value="1"/>
</dbReference>
<dbReference type="SUPFAM" id="SSF56801">
    <property type="entry name" value="Acetyl-CoA synthetase-like"/>
    <property type="match status" value="1"/>
</dbReference>
<dbReference type="PANTHER" id="PTHR45527:SF1">
    <property type="entry name" value="FATTY ACID SYNTHASE"/>
    <property type="match status" value="1"/>
</dbReference>
<dbReference type="InterPro" id="IPR001242">
    <property type="entry name" value="Condensation_dom"/>
</dbReference>
<dbReference type="Pfam" id="PF00975">
    <property type="entry name" value="Thioesterase"/>
    <property type="match status" value="1"/>
</dbReference>
<dbReference type="Pfam" id="PF00501">
    <property type="entry name" value="AMP-binding"/>
    <property type="match status" value="1"/>
</dbReference>
<organism evidence="5 6">
    <name type="scientific">Larkinella knui</name>
    <dbReference type="NCBI Taxonomy" id="2025310"/>
    <lineage>
        <taxon>Bacteria</taxon>
        <taxon>Pseudomonadati</taxon>
        <taxon>Bacteroidota</taxon>
        <taxon>Cytophagia</taxon>
        <taxon>Cytophagales</taxon>
        <taxon>Spirosomataceae</taxon>
        <taxon>Larkinella</taxon>
    </lineage>
</organism>
<dbReference type="GO" id="GO:0005829">
    <property type="term" value="C:cytosol"/>
    <property type="evidence" value="ECO:0007669"/>
    <property type="project" value="TreeGrafter"/>
</dbReference>
<dbReference type="PROSITE" id="PS00455">
    <property type="entry name" value="AMP_BINDING"/>
    <property type="match status" value="1"/>
</dbReference>
<dbReference type="Proteomes" id="UP000274271">
    <property type="component" value="Unassembled WGS sequence"/>
</dbReference>
<dbReference type="Gene3D" id="3.40.50.12230">
    <property type="match status" value="1"/>
</dbReference>
<dbReference type="GO" id="GO:0009239">
    <property type="term" value="P:enterobactin biosynthetic process"/>
    <property type="evidence" value="ECO:0007669"/>
    <property type="project" value="TreeGrafter"/>
</dbReference>
<protein>
    <submittedName>
        <fullName evidence="5">Amino acid adenylation domain-containing protein</fullName>
    </submittedName>
</protein>
<dbReference type="InterPro" id="IPR020802">
    <property type="entry name" value="TesA-like"/>
</dbReference>
<evidence type="ECO:0000256" key="3">
    <source>
        <dbReference type="ARBA" id="ARBA00022553"/>
    </source>
</evidence>
<dbReference type="GO" id="GO:0043041">
    <property type="term" value="P:amino acid activation for nonribosomal peptide biosynthetic process"/>
    <property type="evidence" value="ECO:0007669"/>
    <property type="project" value="TreeGrafter"/>
</dbReference>
<accession>A0A3P1CX53</accession>
<dbReference type="PROSITE" id="PS00012">
    <property type="entry name" value="PHOSPHOPANTETHEINE"/>
    <property type="match status" value="1"/>
</dbReference>
<dbReference type="Gene3D" id="1.10.1200.10">
    <property type="entry name" value="ACP-like"/>
    <property type="match status" value="2"/>
</dbReference>
<dbReference type="Gene3D" id="3.40.50.1820">
    <property type="entry name" value="alpha/beta hydrolase"/>
    <property type="match status" value="1"/>
</dbReference>
<dbReference type="InterPro" id="IPR029058">
    <property type="entry name" value="AB_hydrolase_fold"/>
</dbReference>
<dbReference type="GO" id="GO:0009366">
    <property type="term" value="C:enterobactin synthetase complex"/>
    <property type="evidence" value="ECO:0007669"/>
    <property type="project" value="TreeGrafter"/>
</dbReference>
<dbReference type="InterPro" id="IPR020845">
    <property type="entry name" value="AMP-binding_CS"/>
</dbReference>
<dbReference type="CDD" id="cd12117">
    <property type="entry name" value="A_NRPS_Srf_like"/>
    <property type="match status" value="1"/>
</dbReference>
<dbReference type="InterPro" id="IPR009081">
    <property type="entry name" value="PP-bd_ACP"/>
</dbReference>
<dbReference type="SUPFAM" id="SSF53328">
    <property type="entry name" value="Formyltransferase"/>
    <property type="match status" value="1"/>
</dbReference>
<dbReference type="SUPFAM" id="SSF47336">
    <property type="entry name" value="ACP-like"/>
    <property type="match status" value="2"/>
</dbReference>
<dbReference type="InterPro" id="IPR036736">
    <property type="entry name" value="ACP-like_sf"/>
</dbReference>
<dbReference type="InterPro" id="IPR020806">
    <property type="entry name" value="PKS_PP-bd"/>
</dbReference>
<dbReference type="EMBL" id="RQJP01000001">
    <property type="protein sequence ID" value="RRB17997.1"/>
    <property type="molecule type" value="Genomic_DNA"/>
</dbReference>
<dbReference type="SUPFAM" id="SSF50486">
    <property type="entry name" value="FMT C-terminal domain-like"/>
    <property type="match status" value="1"/>
</dbReference>
<feature type="domain" description="Carrier" evidence="4">
    <location>
        <begin position="1079"/>
        <end position="1154"/>
    </location>
</feature>
<dbReference type="CDD" id="cd19531">
    <property type="entry name" value="LCL_NRPS-like"/>
    <property type="match status" value="1"/>
</dbReference>
<evidence type="ECO:0000313" key="6">
    <source>
        <dbReference type="Proteomes" id="UP000274271"/>
    </source>
</evidence>
<dbReference type="Gene3D" id="3.40.50.980">
    <property type="match status" value="2"/>
</dbReference>
<dbReference type="Gene3D" id="3.30.559.30">
    <property type="entry name" value="Nonribosomal peptide synthetase, condensation domain"/>
    <property type="match status" value="2"/>
</dbReference>
<dbReference type="SMART" id="SM00823">
    <property type="entry name" value="PKS_PP"/>
    <property type="match status" value="2"/>
</dbReference>
<dbReference type="Pfam" id="PF00550">
    <property type="entry name" value="PP-binding"/>
    <property type="match status" value="2"/>
</dbReference>
<proteinExistence type="predicted"/>
<dbReference type="FunFam" id="3.30.300.30:FF:000010">
    <property type="entry name" value="Enterobactin synthetase component F"/>
    <property type="match status" value="1"/>
</dbReference>